<gene>
    <name evidence="1" type="ORF">PVK06_013982</name>
</gene>
<name>A0ABR0PT68_GOSAR</name>
<evidence type="ECO:0000313" key="2">
    <source>
        <dbReference type="Proteomes" id="UP001358586"/>
    </source>
</evidence>
<organism evidence="1 2">
    <name type="scientific">Gossypium arboreum</name>
    <name type="common">Tree cotton</name>
    <name type="synonym">Gossypium nanking</name>
    <dbReference type="NCBI Taxonomy" id="29729"/>
    <lineage>
        <taxon>Eukaryota</taxon>
        <taxon>Viridiplantae</taxon>
        <taxon>Streptophyta</taxon>
        <taxon>Embryophyta</taxon>
        <taxon>Tracheophyta</taxon>
        <taxon>Spermatophyta</taxon>
        <taxon>Magnoliopsida</taxon>
        <taxon>eudicotyledons</taxon>
        <taxon>Gunneridae</taxon>
        <taxon>Pentapetalae</taxon>
        <taxon>rosids</taxon>
        <taxon>malvids</taxon>
        <taxon>Malvales</taxon>
        <taxon>Malvaceae</taxon>
        <taxon>Malvoideae</taxon>
        <taxon>Gossypium</taxon>
    </lineage>
</organism>
<protein>
    <recommendedName>
        <fullName evidence="3">Reverse transcriptase</fullName>
    </recommendedName>
</protein>
<evidence type="ECO:0008006" key="3">
    <source>
        <dbReference type="Google" id="ProtNLM"/>
    </source>
</evidence>
<dbReference type="EMBL" id="JARKNE010000005">
    <property type="protein sequence ID" value="KAK5830188.1"/>
    <property type="molecule type" value="Genomic_DNA"/>
</dbReference>
<keyword evidence="2" id="KW-1185">Reference proteome</keyword>
<comment type="caution">
    <text evidence="1">The sequence shown here is derived from an EMBL/GenBank/DDBJ whole genome shotgun (WGS) entry which is preliminary data.</text>
</comment>
<reference evidence="1 2" key="1">
    <citation type="submission" date="2023-03" db="EMBL/GenBank/DDBJ databases">
        <title>WGS of Gossypium arboreum.</title>
        <authorList>
            <person name="Yu D."/>
        </authorList>
    </citation>
    <scope>NUCLEOTIDE SEQUENCE [LARGE SCALE GENOMIC DNA]</scope>
    <source>
        <tissue evidence="1">Leaf</tissue>
    </source>
</reference>
<evidence type="ECO:0000313" key="1">
    <source>
        <dbReference type="EMBL" id="KAK5830188.1"/>
    </source>
</evidence>
<sequence length="137" mass="16245">MEMVKKHTKEWGEVRQRLYVRTFVPKGWRPPVSDVIKINFDGALQRSTKESCTRLIRDEPVICACIEDIKKLKEAFHTYCFSYTTRERNNGLAHILATEGLKRKEQIYLVKHGAKIWLKGYLGENDDQFFKKLKRKR</sequence>
<proteinExistence type="predicted"/>
<dbReference type="Proteomes" id="UP001358586">
    <property type="component" value="Chromosome 5"/>
</dbReference>
<accession>A0ABR0PT68</accession>